<feature type="non-terminal residue" evidence="2">
    <location>
        <position position="1"/>
    </location>
</feature>
<name>A0ABU6RZ70_9FABA</name>
<evidence type="ECO:0000313" key="3">
    <source>
        <dbReference type="Proteomes" id="UP001341840"/>
    </source>
</evidence>
<comment type="caution">
    <text evidence="2">The sequence shown here is derived from an EMBL/GenBank/DDBJ whole genome shotgun (WGS) entry which is preliminary data.</text>
</comment>
<sequence>EAGKSWKPENQSKRPCPGTYNTCPGVESNLNRPKSSIPTPRHQTLTPRRQVSTPRRESSLAHDPATKSPCLGASSSRLGVGHQVSKLPVTSKRPSSHAQG</sequence>
<dbReference type="Proteomes" id="UP001341840">
    <property type="component" value="Unassembled WGS sequence"/>
</dbReference>
<feature type="compositionally biased region" description="Polar residues" evidence="1">
    <location>
        <begin position="28"/>
        <end position="53"/>
    </location>
</feature>
<proteinExistence type="predicted"/>
<evidence type="ECO:0000313" key="2">
    <source>
        <dbReference type="EMBL" id="MED6129080.1"/>
    </source>
</evidence>
<feature type="non-terminal residue" evidence="2">
    <location>
        <position position="100"/>
    </location>
</feature>
<organism evidence="2 3">
    <name type="scientific">Stylosanthes scabra</name>
    <dbReference type="NCBI Taxonomy" id="79078"/>
    <lineage>
        <taxon>Eukaryota</taxon>
        <taxon>Viridiplantae</taxon>
        <taxon>Streptophyta</taxon>
        <taxon>Embryophyta</taxon>
        <taxon>Tracheophyta</taxon>
        <taxon>Spermatophyta</taxon>
        <taxon>Magnoliopsida</taxon>
        <taxon>eudicotyledons</taxon>
        <taxon>Gunneridae</taxon>
        <taxon>Pentapetalae</taxon>
        <taxon>rosids</taxon>
        <taxon>fabids</taxon>
        <taxon>Fabales</taxon>
        <taxon>Fabaceae</taxon>
        <taxon>Papilionoideae</taxon>
        <taxon>50 kb inversion clade</taxon>
        <taxon>dalbergioids sensu lato</taxon>
        <taxon>Dalbergieae</taxon>
        <taxon>Pterocarpus clade</taxon>
        <taxon>Stylosanthes</taxon>
    </lineage>
</organism>
<feature type="region of interest" description="Disordered" evidence="1">
    <location>
        <begin position="1"/>
        <end position="100"/>
    </location>
</feature>
<dbReference type="EMBL" id="JASCZI010033776">
    <property type="protein sequence ID" value="MED6129080.1"/>
    <property type="molecule type" value="Genomic_DNA"/>
</dbReference>
<evidence type="ECO:0000256" key="1">
    <source>
        <dbReference type="SAM" id="MobiDB-lite"/>
    </source>
</evidence>
<gene>
    <name evidence="2" type="ORF">PIB30_104291</name>
</gene>
<accession>A0ABU6RZ70</accession>
<keyword evidence="3" id="KW-1185">Reference proteome</keyword>
<feature type="compositionally biased region" description="Basic and acidic residues" evidence="1">
    <location>
        <begin position="1"/>
        <end position="12"/>
    </location>
</feature>
<protein>
    <submittedName>
        <fullName evidence="2">Uncharacterized protein</fullName>
    </submittedName>
</protein>
<reference evidence="2 3" key="1">
    <citation type="journal article" date="2023" name="Plants (Basel)">
        <title>Bridging the Gap: Combining Genomics and Transcriptomics Approaches to Understand Stylosanthes scabra, an Orphan Legume from the Brazilian Caatinga.</title>
        <authorList>
            <person name="Ferreira-Neto J.R.C."/>
            <person name="da Silva M.D."/>
            <person name="Binneck E."/>
            <person name="de Melo N.F."/>
            <person name="da Silva R.H."/>
            <person name="de Melo A.L.T.M."/>
            <person name="Pandolfi V."/>
            <person name="Bustamante F.O."/>
            <person name="Brasileiro-Vidal A.C."/>
            <person name="Benko-Iseppon A.M."/>
        </authorList>
    </citation>
    <scope>NUCLEOTIDE SEQUENCE [LARGE SCALE GENOMIC DNA]</scope>
    <source>
        <tissue evidence="2">Leaves</tissue>
    </source>
</reference>